<dbReference type="EMBL" id="CP031223">
    <property type="protein sequence ID" value="QFG00565.1"/>
    <property type="molecule type" value="Genomic_DNA"/>
</dbReference>
<feature type="transmembrane region" description="Helical" evidence="1">
    <location>
        <begin position="77"/>
        <end position="95"/>
    </location>
</feature>
<dbReference type="Pfam" id="PF01569">
    <property type="entry name" value="PAP2"/>
    <property type="match status" value="1"/>
</dbReference>
<dbReference type="SMART" id="SM00014">
    <property type="entry name" value="acidPPc"/>
    <property type="match status" value="1"/>
</dbReference>
<sequence>MKKWFYPLGLASLLGFVSFFLTFTKDEVVALDHKMSGLLSGNQFIIPFHYLGETAFVIIIMLLLFAYLWIHSKNYRGMLFGLFTVGVGNVLNQLLKKWVQRARPDVPHQLESFSFPSGHAMVGLLYVFTVAYFLTEYQSDKKTRMFIWFGAVLLTMMIGLSRIAESRHFASDVFAGWLAGYTWFVIVALWYEYRKKNVPKIKL</sequence>
<dbReference type="InterPro" id="IPR000326">
    <property type="entry name" value="PAP2/HPO"/>
</dbReference>
<organism evidence="3 4">
    <name type="scientific">Psychrobacillus glaciei</name>
    <dbReference type="NCBI Taxonomy" id="2283160"/>
    <lineage>
        <taxon>Bacteria</taxon>
        <taxon>Bacillati</taxon>
        <taxon>Bacillota</taxon>
        <taxon>Bacilli</taxon>
        <taxon>Bacillales</taxon>
        <taxon>Bacillaceae</taxon>
        <taxon>Psychrobacillus</taxon>
    </lineage>
</organism>
<gene>
    <name evidence="3" type="ORF">PB01_18205</name>
</gene>
<feature type="transmembrane region" description="Helical" evidence="1">
    <location>
        <begin position="146"/>
        <end position="163"/>
    </location>
</feature>
<dbReference type="AlphaFoldDB" id="A0A5J6SU83"/>
<feature type="transmembrane region" description="Helical" evidence="1">
    <location>
        <begin position="48"/>
        <end position="70"/>
    </location>
</feature>
<dbReference type="RefSeq" id="WP_151701447.1">
    <property type="nucleotide sequence ID" value="NZ_CP031223.1"/>
</dbReference>
<dbReference type="KEGG" id="psyo:PB01_18205"/>
<dbReference type="Gene3D" id="1.20.144.10">
    <property type="entry name" value="Phosphatidic acid phosphatase type 2/haloperoxidase"/>
    <property type="match status" value="2"/>
</dbReference>
<protein>
    <submittedName>
        <fullName evidence="3">PAP2 family protein</fullName>
    </submittedName>
</protein>
<feature type="domain" description="Phosphatidic acid phosphatase type 2/haloperoxidase" evidence="2">
    <location>
        <begin position="75"/>
        <end position="188"/>
    </location>
</feature>
<keyword evidence="1" id="KW-1133">Transmembrane helix</keyword>
<proteinExistence type="predicted"/>
<evidence type="ECO:0000313" key="4">
    <source>
        <dbReference type="Proteomes" id="UP000325517"/>
    </source>
</evidence>
<evidence type="ECO:0000313" key="3">
    <source>
        <dbReference type="EMBL" id="QFG00565.1"/>
    </source>
</evidence>
<accession>A0A5J6SU83</accession>
<dbReference type="OrthoDB" id="9789113at2"/>
<keyword evidence="4" id="KW-1185">Reference proteome</keyword>
<dbReference type="PANTHER" id="PTHR14969:SF13">
    <property type="entry name" value="AT30094P"/>
    <property type="match status" value="1"/>
</dbReference>
<keyword evidence="1" id="KW-0472">Membrane</keyword>
<feature type="transmembrane region" description="Helical" evidence="1">
    <location>
        <begin position="115"/>
        <end position="134"/>
    </location>
</feature>
<name>A0A5J6SU83_9BACI</name>
<dbReference type="SUPFAM" id="SSF48317">
    <property type="entry name" value="Acid phosphatase/Vanadium-dependent haloperoxidase"/>
    <property type="match status" value="1"/>
</dbReference>
<dbReference type="InterPro" id="IPR036938">
    <property type="entry name" value="PAP2/HPO_sf"/>
</dbReference>
<dbReference type="Proteomes" id="UP000325517">
    <property type="component" value="Chromosome"/>
</dbReference>
<reference evidence="3 4" key="1">
    <citation type="submission" date="2018-07" db="EMBL/GenBank/DDBJ databases">
        <title>Complete genome sequence of Psychrobacillus sp. PB01, isolated from iceberg, and comparative genome analysis of Psychrobacillus strains.</title>
        <authorList>
            <person name="Lee P.C."/>
        </authorList>
    </citation>
    <scope>NUCLEOTIDE SEQUENCE [LARGE SCALE GENOMIC DNA]</scope>
    <source>
        <strain evidence="3 4">PB01</strain>
    </source>
</reference>
<dbReference type="CDD" id="cd03392">
    <property type="entry name" value="PAP2_like_2"/>
    <property type="match status" value="1"/>
</dbReference>
<keyword evidence="1" id="KW-0812">Transmembrane</keyword>
<evidence type="ECO:0000259" key="2">
    <source>
        <dbReference type="SMART" id="SM00014"/>
    </source>
</evidence>
<feature type="transmembrane region" description="Helical" evidence="1">
    <location>
        <begin position="175"/>
        <end position="193"/>
    </location>
</feature>
<dbReference type="PANTHER" id="PTHR14969">
    <property type="entry name" value="SPHINGOSINE-1-PHOSPHATE PHOSPHOHYDROLASE"/>
    <property type="match status" value="1"/>
</dbReference>
<evidence type="ECO:0000256" key="1">
    <source>
        <dbReference type="SAM" id="Phobius"/>
    </source>
</evidence>